<dbReference type="STRING" id="1682113.A7U43_21565"/>
<feature type="compositionally biased region" description="Pro residues" evidence="1">
    <location>
        <begin position="52"/>
        <end position="76"/>
    </location>
</feature>
<sequence length="319" mass="33425">MPTQPPEPPRDPATRRIPRPPRPEPPTQRLPRPEPPTQKIRVPDPVTQQIRTPPPPQPPPPPPLAAPGMSPPPPPAARTKPRNKQSIALIAVIVVAVLVGGLAAAELYARHRAGTVLSGITDCLVEDTAEVSYSVTPPFLWQYLTDHYSDISVITTGDRVEEAKGMTADVTLSDIDLRPTADAKGTIGSVSATLDWTADGIKQTVAENLPVVGDLVTGVRTDAAAGTLILDATGGTTITARPEVDAGNLQLNVVDVTGPFGRDAVQTALNELTTTLNDNYPLGIKADSVAVTSTGVTGKFSSTDAAIPTGESDSCFEAL</sequence>
<keyword evidence="4" id="KW-1185">Reference proteome</keyword>
<evidence type="ECO:0000256" key="1">
    <source>
        <dbReference type="SAM" id="MobiDB-lite"/>
    </source>
</evidence>
<reference evidence="3 4" key="1">
    <citation type="submission" date="2016-05" db="EMBL/GenBank/DDBJ databases">
        <title>Complete genome sequence of a phthalic acid esters degrading Mycobacterium sp. YC-RL4.</title>
        <authorList>
            <person name="Ren L."/>
            <person name="Fan S."/>
            <person name="Ruth N."/>
            <person name="Jia Y."/>
            <person name="Wang J."/>
            <person name="Qiao C."/>
        </authorList>
    </citation>
    <scope>NUCLEOTIDE SEQUENCE [LARGE SCALE GENOMIC DNA]</scope>
    <source>
        <strain evidence="3 4">YC-RL4</strain>
    </source>
</reference>
<dbReference type="Pfam" id="PF11209">
    <property type="entry name" value="LmeA"/>
    <property type="match status" value="1"/>
</dbReference>
<dbReference type="AlphaFoldDB" id="A0A172UR49"/>
<evidence type="ECO:0000256" key="2">
    <source>
        <dbReference type="SAM" id="Phobius"/>
    </source>
</evidence>
<dbReference type="OrthoDB" id="4201904at2"/>
<protein>
    <recommendedName>
        <fullName evidence="5">DUF2993 domain-containing protein</fullName>
    </recommendedName>
</protein>
<proteinExistence type="predicted"/>
<feature type="compositionally biased region" description="Pro residues" evidence="1">
    <location>
        <begin position="23"/>
        <end position="36"/>
    </location>
</feature>
<dbReference type="Proteomes" id="UP000077143">
    <property type="component" value="Chromosome"/>
</dbReference>
<gene>
    <name evidence="3" type="ORF">A7U43_21565</name>
</gene>
<evidence type="ECO:0008006" key="5">
    <source>
        <dbReference type="Google" id="ProtNLM"/>
    </source>
</evidence>
<name>A0A172UR49_9MYCO</name>
<evidence type="ECO:0000313" key="3">
    <source>
        <dbReference type="EMBL" id="ANE81535.1"/>
    </source>
</evidence>
<feature type="region of interest" description="Disordered" evidence="1">
    <location>
        <begin position="1"/>
        <end position="82"/>
    </location>
</feature>
<evidence type="ECO:0000313" key="4">
    <source>
        <dbReference type="Proteomes" id="UP000077143"/>
    </source>
</evidence>
<dbReference type="RefSeq" id="WP_067999253.1">
    <property type="nucleotide sequence ID" value="NZ_CP015596.1"/>
</dbReference>
<keyword evidence="2" id="KW-0472">Membrane</keyword>
<organism evidence="3 4">
    <name type="scientific">Mycobacterium adipatum</name>
    <dbReference type="NCBI Taxonomy" id="1682113"/>
    <lineage>
        <taxon>Bacteria</taxon>
        <taxon>Bacillati</taxon>
        <taxon>Actinomycetota</taxon>
        <taxon>Actinomycetes</taxon>
        <taxon>Mycobacteriales</taxon>
        <taxon>Mycobacteriaceae</taxon>
        <taxon>Mycobacterium</taxon>
    </lineage>
</organism>
<dbReference type="KEGG" id="madi:A7U43_21565"/>
<keyword evidence="2" id="KW-1133">Transmembrane helix</keyword>
<feature type="transmembrane region" description="Helical" evidence="2">
    <location>
        <begin position="87"/>
        <end position="109"/>
    </location>
</feature>
<dbReference type="EMBL" id="CP015596">
    <property type="protein sequence ID" value="ANE81535.1"/>
    <property type="molecule type" value="Genomic_DNA"/>
</dbReference>
<dbReference type="InterPro" id="IPR021373">
    <property type="entry name" value="DUF2993"/>
</dbReference>
<keyword evidence="2" id="KW-0812">Transmembrane</keyword>
<accession>A0A172UR49</accession>